<gene>
    <name evidence="2" type="ORF">SAMN05444714_0701</name>
</gene>
<dbReference type="AlphaFoldDB" id="A0A1I6LMH2"/>
<dbReference type="EMBL" id="FOZM01000001">
    <property type="protein sequence ID" value="SFS04684.1"/>
    <property type="molecule type" value="Genomic_DNA"/>
</dbReference>
<evidence type="ECO:0000313" key="2">
    <source>
        <dbReference type="EMBL" id="SFS04684.1"/>
    </source>
</evidence>
<evidence type="ECO:0008006" key="4">
    <source>
        <dbReference type="Google" id="ProtNLM"/>
    </source>
</evidence>
<feature type="signal peptide" evidence="1">
    <location>
        <begin position="1"/>
        <end position="20"/>
    </location>
</feature>
<accession>A0A1I6LMH2</accession>
<dbReference type="Proteomes" id="UP000198926">
    <property type="component" value="Unassembled WGS sequence"/>
</dbReference>
<name>A0A1I6LMH2_9RHOB</name>
<feature type="chain" id="PRO_5011567580" description="DUF2155 domain-containing protein" evidence="1">
    <location>
        <begin position="21"/>
        <end position="173"/>
    </location>
</feature>
<organism evidence="2 3">
    <name type="scientific">Yoonia litorea</name>
    <dbReference type="NCBI Taxonomy" id="1123755"/>
    <lineage>
        <taxon>Bacteria</taxon>
        <taxon>Pseudomonadati</taxon>
        <taxon>Pseudomonadota</taxon>
        <taxon>Alphaproteobacteria</taxon>
        <taxon>Rhodobacterales</taxon>
        <taxon>Paracoccaceae</taxon>
        <taxon>Yoonia</taxon>
    </lineage>
</organism>
<sequence>MLRFSAMSIALMLFVAPAQAQEITITPLDDAPLIEIPLDQLDLGDDFNPNIGDDGQLDNLLEELTASPVEAPRAEVSSGPSGTLRVLDKLTGEVNDVTLMAGQTRRLGFLSVTVAECRYPVENPSGDAFIFVRASDLREDVDLFAGWMIASAPALNALDHPRYDIWALRCTTS</sequence>
<protein>
    <recommendedName>
        <fullName evidence="4">DUF2155 domain-containing protein</fullName>
    </recommendedName>
</protein>
<keyword evidence="1" id="KW-0732">Signal</keyword>
<dbReference type="RefSeq" id="WP_311135656.1">
    <property type="nucleotide sequence ID" value="NZ_FOZM01000001.1"/>
</dbReference>
<dbReference type="STRING" id="1123755.SAMN05444714_0701"/>
<reference evidence="2 3" key="1">
    <citation type="submission" date="2016-10" db="EMBL/GenBank/DDBJ databases">
        <authorList>
            <person name="de Groot N.N."/>
        </authorList>
    </citation>
    <scope>NUCLEOTIDE SEQUENCE [LARGE SCALE GENOMIC DNA]</scope>
    <source>
        <strain evidence="2 3">DSM 29433</strain>
    </source>
</reference>
<evidence type="ECO:0000256" key="1">
    <source>
        <dbReference type="SAM" id="SignalP"/>
    </source>
</evidence>
<proteinExistence type="predicted"/>
<evidence type="ECO:0000313" key="3">
    <source>
        <dbReference type="Proteomes" id="UP000198926"/>
    </source>
</evidence>
<keyword evidence="3" id="KW-1185">Reference proteome</keyword>
<dbReference type="InterPro" id="IPR019225">
    <property type="entry name" value="DUF2155"/>
</dbReference>
<dbReference type="Pfam" id="PF09923">
    <property type="entry name" value="DUF2155"/>
    <property type="match status" value="1"/>
</dbReference>